<dbReference type="Gene3D" id="3.40.50.720">
    <property type="entry name" value="NAD(P)-binding Rossmann-like Domain"/>
    <property type="match status" value="1"/>
</dbReference>
<evidence type="ECO:0000256" key="2">
    <source>
        <dbReference type="ARBA" id="ARBA00022857"/>
    </source>
</evidence>
<dbReference type="GO" id="GO:0016616">
    <property type="term" value="F:oxidoreductase activity, acting on the CH-OH group of donors, NAD or NADP as acceptor"/>
    <property type="evidence" value="ECO:0007669"/>
    <property type="project" value="TreeGrafter"/>
</dbReference>
<dbReference type="PANTHER" id="PTHR42760">
    <property type="entry name" value="SHORT-CHAIN DEHYDROGENASES/REDUCTASES FAMILY MEMBER"/>
    <property type="match status" value="1"/>
</dbReference>
<dbReference type="OrthoDB" id="1933717at2759"/>
<dbReference type="Proteomes" id="UP000800093">
    <property type="component" value="Unassembled WGS sequence"/>
</dbReference>
<dbReference type="InterPro" id="IPR002347">
    <property type="entry name" value="SDR_fam"/>
</dbReference>
<dbReference type="Pfam" id="PF00106">
    <property type="entry name" value="adh_short"/>
    <property type="match status" value="1"/>
</dbReference>
<keyword evidence="2" id="KW-0521">NADP</keyword>
<dbReference type="PANTHER" id="PTHR42760:SF37">
    <property type="entry name" value="CLAVALDEHYDE DEHYDROGENASE"/>
    <property type="match status" value="1"/>
</dbReference>
<evidence type="ECO:0000256" key="1">
    <source>
        <dbReference type="ARBA" id="ARBA00006484"/>
    </source>
</evidence>
<keyword evidence="5" id="KW-1185">Reference proteome</keyword>
<sequence>MIPEGRSMMIQVGESGLPGQSFLGGSEYHHSDIYPSINPAVNVSLSQPGKVVLVTGAGRGIGRDVALQYAHASVASIVLCARTSSELDEVEASIKAINTSIRVHKFMVDVKSEELVKACADSVRAAEGRLDVLVNNAGKNSDWVKLSDCDTKDWWDTLDVNLHGAFLFLHRFIPLLAETAQKNNTIVDIINVVSIGAIGTLPGASAYAISKLALLRLGEFIHYEYGNQGVNVIGIHPGSVRTKLSETEPELEPFWTDTSPLAGGCIVWLTAEGRTWLSGRYVSVNWDVNRLLEMKNEIVEGDKLKMKMVF</sequence>
<gene>
    <name evidence="4" type="ORF">CC78DRAFT_569707</name>
</gene>
<evidence type="ECO:0000313" key="5">
    <source>
        <dbReference type="Proteomes" id="UP000800093"/>
    </source>
</evidence>
<organism evidence="4 5">
    <name type="scientific">Lojkania enalia</name>
    <dbReference type="NCBI Taxonomy" id="147567"/>
    <lineage>
        <taxon>Eukaryota</taxon>
        <taxon>Fungi</taxon>
        <taxon>Dikarya</taxon>
        <taxon>Ascomycota</taxon>
        <taxon>Pezizomycotina</taxon>
        <taxon>Dothideomycetes</taxon>
        <taxon>Pleosporomycetidae</taxon>
        <taxon>Pleosporales</taxon>
        <taxon>Pleosporales incertae sedis</taxon>
        <taxon>Lojkania</taxon>
    </lineage>
</organism>
<dbReference type="InterPro" id="IPR036291">
    <property type="entry name" value="NAD(P)-bd_dom_sf"/>
</dbReference>
<protein>
    <submittedName>
        <fullName evidence="4">NAD(P)-binding protein</fullName>
    </submittedName>
</protein>
<name>A0A9P4N1N6_9PLEO</name>
<reference evidence="5" key="1">
    <citation type="journal article" date="2020" name="Stud. Mycol.">
        <title>101 Dothideomycetes genomes: A test case for predicting lifestyles and emergence of pathogens.</title>
        <authorList>
            <person name="Haridas S."/>
            <person name="Albert R."/>
            <person name="Binder M."/>
            <person name="Bloem J."/>
            <person name="LaButti K."/>
            <person name="Salamov A."/>
            <person name="Andreopoulos B."/>
            <person name="Baker S."/>
            <person name="Barry K."/>
            <person name="Bills G."/>
            <person name="Bluhm B."/>
            <person name="Cannon C."/>
            <person name="Castanera R."/>
            <person name="Culley D."/>
            <person name="Daum C."/>
            <person name="Ezra D."/>
            <person name="Gonzalez J."/>
            <person name="Henrissat B."/>
            <person name="Kuo A."/>
            <person name="Liang C."/>
            <person name="Lipzen A."/>
            <person name="Lutzoni F."/>
            <person name="Magnuson J."/>
            <person name="Mondo S."/>
            <person name="Nolan M."/>
            <person name="Ohm R."/>
            <person name="Pangilinan J."/>
            <person name="Park H.-J."/>
            <person name="Ramirez L."/>
            <person name="Alfaro M."/>
            <person name="Sun H."/>
            <person name="Tritt A."/>
            <person name="Yoshinaga Y."/>
            <person name="Zwiers L.-H."/>
            <person name="Turgeon B."/>
            <person name="Goodwin S."/>
            <person name="Spatafora J."/>
            <person name="Crous P."/>
            <person name="Grigoriev I."/>
        </authorList>
    </citation>
    <scope>NUCLEOTIDE SEQUENCE [LARGE SCALE GENOMIC DNA]</scope>
    <source>
        <strain evidence="5">CBS 304.66</strain>
    </source>
</reference>
<dbReference type="SUPFAM" id="SSF51735">
    <property type="entry name" value="NAD(P)-binding Rossmann-fold domains"/>
    <property type="match status" value="1"/>
</dbReference>
<dbReference type="CDD" id="cd05233">
    <property type="entry name" value="SDR_c"/>
    <property type="match status" value="1"/>
</dbReference>
<comment type="caution">
    <text evidence="4">The sequence shown here is derived from an EMBL/GenBank/DDBJ whole genome shotgun (WGS) entry which is preliminary data.</text>
</comment>
<dbReference type="PRINTS" id="PR00081">
    <property type="entry name" value="GDHRDH"/>
</dbReference>
<accession>A0A9P4N1N6</accession>
<keyword evidence="3" id="KW-0560">Oxidoreductase</keyword>
<evidence type="ECO:0000256" key="3">
    <source>
        <dbReference type="ARBA" id="ARBA00023002"/>
    </source>
</evidence>
<proteinExistence type="inferred from homology"/>
<dbReference type="EMBL" id="ML986639">
    <property type="protein sequence ID" value="KAF2262542.1"/>
    <property type="molecule type" value="Genomic_DNA"/>
</dbReference>
<dbReference type="InterPro" id="IPR020904">
    <property type="entry name" value="Sc_DH/Rdtase_CS"/>
</dbReference>
<dbReference type="PROSITE" id="PS00061">
    <property type="entry name" value="ADH_SHORT"/>
    <property type="match status" value="1"/>
</dbReference>
<dbReference type="AlphaFoldDB" id="A0A9P4N1N6"/>
<evidence type="ECO:0000313" key="4">
    <source>
        <dbReference type="EMBL" id="KAF2262542.1"/>
    </source>
</evidence>
<comment type="similarity">
    <text evidence="1">Belongs to the short-chain dehydrogenases/reductases (SDR) family.</text>
</comment>